<name>A0A811G3D2_CORDP</name>
<gene>
    <name evidence="2" type="ORF">CIP107547_01410</name>
</gene>
<keyword evidence="1" id="KW-1133">Transmembrane helix</keyword>
<protein>
    <submittedName>
        <fullName evidence="2">Uncharacterized protein</fullName>
    </submittedName>
</protein>
<dbReference type="RefSeq" id="WP_070799286.1">
    <property type="nucleotide sequence ID" value="NZ_CP040520.1"/>
</dbReference>
<comment type="caution">
    <text evidence="2">The sequence shown here is derived from an EMBL/GenBank/DDBJ whole genome shotgun (WGS) entry which is preliminary data.</text>
</comment>
<evidence type="ECO:0000313" key="2">
    <source>
        <dbReference type="EMBL" id="CAB0604196.1"/>
    </source>
</evidence>
<keyword evidence="1" id="KW-0812">Transmembrane</keyword>
<organism evidence="2 3">
    <name type="scientific">Corynebacterium diphtheriae</name>
    <dbReference type="NCBI Taxonomy" id="1717"/>
    <lineage>
        <taxon>Bacteria</taxon>
        <taxon>Bacillati</taxon>
        <taxon>Actinomycetota</taxon>
        <taxon>Actinomycetes</taxon>
        <taxon>Mycobacteriales</taxon>
        <taxon>Corynebacteriaceae</taxon>
        <taxon>Corynebacterium</taxon>
    </lineage>
</organism>
<dbReference type="AlphaFoldDB" id="A0A811G3D2"/>
<accession>A0A811G3D2</accession>
<evidence type="ECO:0000256" key="1">
    <source>
        <dbReference type="SAM" id="Phobius"/>
    </source>
</evidence>
<evidence type="ECO:0000313" key="3">
    <source>
        <dbReference type="Proteomes" id="UP000480222"/>
    </source>
</evidence>
<reference evidence="2 3" key="1">
    <citation type="submission" date="2020-02" db="EMBL/GenBank/DDBJ databases">
        <authorList>
            <person name="Brisse S."/>
        </authorList>
    </citation>
    <scope>NUCLEOTIDE SEQUENCE [LARGE SCALE GENOMIC DNA]</scope>
    <source>
        <strain evidence="2">CIP107547</strain>
    </source>
</reference>
<dbReference type="EMBL" id="CADDAV010000016">
    <property type="protein sequence ID" value="CAB0604196.1"/>
    <property type="molecule type" value="Genomic_DNA"/>
</dbReference>
<feature type="transmembrane region" description="Helical" evidence="1">
    <location>
        <begin position="7"/>
        <end position="24"/>
    </location>
</feature>
<proteinExistence type="predicted"/>
<keyword evidence="1" id="KW-0472">Membrane</keyword>
<feature type="transmembrane region" description="Helical" evidence="1">
    <location>
        <begin position="30"/>
        <end position="50"/>
    </location>
</feature>
<sequence length="60" mass="6978">MAHRMIPALWLRIIVLIAFMAYMVQQSLPWLALIAGVFVLLTGLQLWVAYRSKKDDRNFS</sequence>
<dbReference type="Proteomes" id="UP000480222">
    <property type="component" value="Unassembled WGS sequence"/>
</dbReference>